<gene>
    <name evidence="4" type="ORF">ED208_03080</name>
</gene>
<evidence type="ECO:0000259" key="2">
    <source>
        <dbReference type="Pfam" id="PF01757"/>
    </source>
</evidence>
<evidence type="ECO:0000313" key="4">
    <source>
        <dbReference type="EMBL" id="ROH93517.1"/>
    </source>
</evidence>
<feature type="transmembrane region" description="Helical" evidence="1">
    <location>
        <begin position="9"/>
        <end position="26"/>
    </location>
</feature>
<feature type="domain" description="SGNH" evidence="3">
    <location>
        <begin position="406"/>
        <end position="618"/>
    </location>
</feature>
<sequence length="625" mass="69294">MIQHRNDIDGLRAVAVGLVVLFHLDFPVSGGFVGVDVFFVISGYLITAILRDDLASGRYSLLEFYQRRARRILPALAVVLLASTLAALVLLLPSGLRGYGLSLASTGLFASNFYFWSDAGYFAGAAESRPLLHTWSLAVEEQFYLLFPLLLAFFHRHARSGLRLALAALAVGSLLYSEWQLRRAPEGAFYLLPSRAWELLLGSLLAMGSVPRIRNAALRQGLGWLGLAAIVYAACTYTEKTRFPGLAALAPCLGAALLIHSGGDTQVARLLALRPVRFVGLISYSLYLWHWPLIVFYREGLLGDYGLPQRLGLLAASLALAVLSWRYVETPFRQLDRHRWPAARLLPAAVAALLGTVALGALLRIDGLPQRFSPAERAMAAWLDYDRDAQFRAGRCFLSSGGDFRQYDTGLCLAESEDRPDVLLIGDSHAGHLWEGLARQFPEINLQQATASGCLPLLKAEGAARCTKLMRYIFEQHLTRHRPDAILLSALWPGWKLDELVSTVHYLRQYSPRVVVLGPVTGYRIGEHYRVPLPQLLALSQHRQQPELIGQYLSRERLQTDQTMRQRFAAEGLEYVSAIDPLCANAACRTLTPEGVPMQFDHGHLTPDGARWLAGQWRDSGALDF</sequence>
<feature type="domain" description="Acyltransferase 3" evidence="2">
    <location>
        <begin position="6"/>
        <end position="325"/>
    </location>
</feature>
<dbReference type="Pfam" id="PF01757">
    <property type="entry name" value="Acyl_transf_3"/>
    <property type="match status" value="1"/>
</dbReference>
<dbReference type="RefSeq" id="WP_123210372.1">
    <property type="nucleotide sequence ID" value="NZ_RJVO01000001.1"/>
</dbReference>
<keyword evidence="1" id="KW-1133">Transmembrane helix</keyword>
<keyword evidence="1" id="KW-0472">Membrane</keyword>
<dbReference type="SUPFAM" id="SSF52266">
    <property type="entry name" value="SGNH hydrolase"/>
    <property type="match status" value="1"/>
</dbReference>
<keyword evidence="4" id="KW-0808">Transferase</keyword>
<feature type="transmembrane region" description="Helical" evidence="1">
    <location>
        <begin position="340"/>
        <end position="363"/>
    </location>
</feature>
<dbReference type="InterPro" id="IPR050879">
    <property type="entry name" value="Acyltransferase_3"/>
</dbReference>
<protein>
    <submittedName>
        <fullName evidence="4">Acyltransferase</fullName>
    </submittedName>
</protein>
<organism evidence="4 5">
    <name type="scientific">Stagnimonas aquatica</name>
    <dbReference type="NCBI Taxonomy" id="2689987"/>
    <lineage>
        <taxon>Bacteria</taxon>
        <taxon>Pseudomonadati</taxon>
        <taxon>Pseudomonadota</taxon>
        <taxon>Gammaproteobacteria</taxon>
        <taxon>Nevskiales</taxon>
        <taxon>Nevskiaceae</taxon>
        <taxon>Stagnimonas</taxon>
    </lineage>
</organism>
<dbReference type="InParanoid" id="A0A3N0VLA0"/>
<feature type="transmembrane region" description="Helical" evidence="1">
    <location>
        <begin position="309"/>
        <end position="328"/>
    </location>
</feature>
<feature type="transmembrane region" description="Helical" evidence="1">
    <location>
        <begin position="135"/>
        <end position="154"/>
    </location>
</feature>
<dbReference type="EMBL" id="RJVO01000001">
    <property type="protein sequence ID" value="ROH93517.1"/>
    <property type="molecule type" value="Genomic_DNA"/>
</dbReference>
<dbReference type="PANTHER" id="PTHR23028:SF53">
    <property type="entry name" value="ACYL_TRANSF_3 DOMAIN-CONTAINING PROTEIN"/>
    <property type="match status" value="1"/>
</dbReference>
<evidence type="ECO:0000256" key="1">
    <source>
        <dbReference type="SAM" id="Phobius"/>
    </source>
</evidence>
<feature type="transmembrane region" description="Helical" evidence="1">
    <location>
        <begin position="275"/>
        <end position="297"/>
    </location>
</feature>
<dbReference type="AlphaFoldDB" id="A0A3N0VLA0"/>
<feature type="transmembrane region" description="Helical" evidence="1">
    <location>
        <begin position="222"/>
        <end position="239"/>
    </location>
</feature>
<dbReference type="GO" id="GO:0016020">
    <property type="term" value="C:membrane"/>
    <property type="evidence" value="ECO:0007669"/>
    <property type="project" value="TreeGrafter"/>
</dbReference>
<keyword evidence="5" id="KW-1185">Reference proteome</keyword>
<dbReference type="GO" id="GO:0009103">
    <property type="term" value="P:lipopolysaccharide biosynthetic process"/>
    <property type="evidence" value="ECO:0007669"/>
    <property type="project" value="TreeGrafter"/>
</dbReference>
<feature type="transmembrane region" description="Helical" evidence="1">
    <location>
        <begin position="72"/>
        <end position="92"/>
    </location>
</feature>
<evidence type="ECO:0000259" key="3">
    <source>
        <dbReference type="Pfam" id="PF19040"/>
    </source>
</evidence>
<name>A0A3N0VLA0_9GAMM</name>
<accession>A0A3N0VLA0</accession>
<keyword evidence="1" id="KW-0812">Transmembrane</keyword>
<comment type="caution">
    <text evidence="4">The sequence shown here is derived from an EMBL/GenBank/DDBJ whole genome shotgun (WGS) entry which is preliminary data.</text>
</comment>
<dbReference type="InterPro" id="IPR002656">
    <property type="entry name" value="Acyl_transf_3_dom"/>
</dbReference>
<dbReference type="Proteomes" id="UP000282106">
    <property type="component" value="Unassembled WGS sequence"/>
</dbReference>
<proteinExistence type="predicted"/>
<dbReference type="Pfam" id="PF19040">
    <property type="entry name" value="SGNH"/>
    <property type="match status" value="1"/>
</dbReference>
<dbReference type="InterPro" id="IPR043968">
    <property type="entry name" value="SGNH"/>
</dbReference>
<evidence type="ECO:0000313" key="5">
    <source>
        <dbReference type="Proteomes" id="UP000282106"/>
    </source>
</evidence>
<feature type="transmembrane region" description="Helical" evidence="1">
    <location>
        <begin position="245"/>
        <end position="263"/>
    </location>
</feature>
<keyword evidence="4" id="KW-0012">Acyltransferase</keyword>
<dbReference type="GO" id="GO:0016747">
    <property type="term" value="F:acyltransferase activity, transferring groups other than amino-acyl groups"/>
    <property type="evidence" value="ECO:0007669"/>
    <property type="project" value="InterPro"/>
</dbReference>
<dbReference type="PANTHER" id="PTHR23028">
    <property type="entry name" value="ACETYLTRANSFERASE"/>
    <property type="match status" value="1"/>
</dbReference>
<reference evidence="4 5" key="1">
    <citation type="submission" date="2018-10" db="EMBL/GenBank/DDBJ databases">
        <authorList>
            <person name="Chen W.-M."/>
        </authorList>
    </citation>
    <scope>NUCLEOTIDE SEQUENCE [LARGE SCALE GENOMIC DNA]</scope>
    <source>
        <strain evidence="4 5">THS-13</strain>
    </source>
</reference>